<dbReference type="GO" id="GO:0005886">
    <property type="term" value="C:plasma membrane"/>
    <property type="evidence" value="ECO:0007669"/>
    <property type="project" value="UniProtKB-SubCell"/>
</dbReference>
<reference evidence="14" key="1">
    <citation type="submission" date="2016-10" db="EMBL/GenBank/DDBJ databases">
        <authorList>
            <person name="Varghese N."/>
            <person name="Submissions S."/>
        </authorList>
    </citation>
    <scope>NUCLEOTIDE SEQUENCE [LARGE SCALE GENOMIC DNA]</scope>
    <source>
        <strain evidence="14">JCM 18195</strain>
    </source>
</reference>
<dbReference type="SMART" id="SM00283">
    <property type="entry name" value="MA"/>
    <property type="match status" value="1"/>
</dbReference>
<keyword evidence="14" id="KW-1185">Reference proteome</keyword>
<dbReference type="GO" id="GO:0006935">
    <property type="term" value="P:chemotaxis"/>
    <property type="evidence" value="ECO:0007669"/>
    <property type="project" value="InterPro"/>
</dbReference>
<keyword evidence="5 10" id="KW-1133">Transmembrane helix</keyword>
<dbReference type="InterPro" id="IPR033480">
    <property type="entry name" value="sCache_2"/>
</dbReference>
<evidence type="ECO:0000256" key="1">
    <source>
        <dbReference type="ARBA" id="ARBA00004651"/>
    </source>
</evidence>
<evidence type="ECO:0000256" key="8">
    <source>
        <dbReference type="ARBA" id="ARBA00029447"/>
    </source>
</evidence>
<dbReference type="PANTHER" id="PTHR43531:SF14">
    <property type="entry name" value="METHYL-ACCEPTING CHEMOTAXIS PROTEIN I-RELATED"/>
    <property type="match status" value="1"/>
</dbReference>
<dbReference type="EMBL" id="FOXM01000002">
    <property type="protein sequence ID" value="SFP44720.1"/>
    <property type="molecule type" value="Genomic_DNA"/>
</dbReference>
<dbReference type="RefSeq" id="WP_092428501.1">
    <property type="nucleotide sequence ID" value="NZ_FOXM01000002.1"/>
</dbReference>
<dbReference type="Gene3D" id="3.30.450.20">
    <property type="entry name" value="PAS domain"/>
    <property type="match status" value="1"/>
</dbReference>
<dbReference type="CDD" id="cd11386">
    <property type="entry name" value="MCP_signal"/>
    <property type="match status" value="1"/>
</dbReference>
<dbReference type="GO" id="GO:0004888">
    <property type="term" value="F:transmembrane signaling receptor activity"/>
    <property type="evidence" value="ECO:0007669"/>
    <property type="project" value="InterPro"/>
</dbReference>
<evidence type="ECO:0000256" key="3">
    <source>
        <dbReference type="ARBA" id="ARBA00022481"/>
    </source>
</evidence>
<evidence type="ECO:0000256" key="4">
    <source>
        <dbReference type="ARBA" id="ARBA00022692"/>
    </source>
</evidence>
<evidence type="ECO:0000256" key="7">
    <source>
        <dbReference type="ARBA" id="ARBA00023224"/>
    </source>
</evidence>
<dbReference type="InterPro" id="IPR004090">
    <property type="entry name" value="Chemotax_Me-accpt_rcpt"/>
</dbReference>
<evidence type="ECO:0000259" key="11">
    <source>
        <dbReference type="PROSITE" id="PS50111"/>
    </source>
</evidence>
<evidence type="ECO:0000256" key="9">
    <source>
        <dbReference type="PROSITE-ProRule" id="PRU00284"/>
    </source>
</evidence>
<dbReference type="SUPFAM" id="SSF58104">
    <property type="entry name" value="Methyl-accepting chemotaxis protein (MCP) signaling domain"/>
    <property type="match status" value="1"/>
</dbReference>
<feature type="transmembrane region" description="Helical" evidence="10">
    <location>
        <begin position="190"/>
        <end position="208"/>
    </location>
</feature>
<accession>A0A1I5QFE9</accession>
<keyword evidence="4 10" id="KW-0812">Transmembrane</keyword>
<dbReference type="InterPro" id="IPR003660">
    <property type="entry name" value="HAMP_dom"/>
</dbReference>
<dbReference type="AlphaFoldDB" id="A0A1I5QFE9"/>
<sequence>MRNLTTSQKLWGTLIAAWLAMLVLMFWSAWVTRSVMVEERKTKVESQVEIARSVIRDVAAQVQRGGMSLEAGQLYAGELIKSMRYDEGRGYFFIFDDSVVVAHPTIPASTSVEDFKDADGRHLFVEMAQAVKAAGEAAYIDYRWKHANGSELENKRSYVRAFEPWGWYIGTGTYIADINQMFIRKLIESAIGLLLVGLPLSLLMGWVIRDLLGRLGGDPRYAVAVARQIAEGDLSKAPLLRAGDTQSLLADMNRMRESLGQTIGDISRSAHEVQVESEEISLGNAELAARTEQQAAALAETASTMEQLTATVRQNAESADQARRLASNCADNARKGGTAMEQVVEAMLAIQSSASQMSSIVDTIDAIAFQTNILALNASVEAARAGEQGRGFAVVAGEVRKLASRSAEAAHEIKGLIDGSGGQVRTGNERVRQTGELIRGMVSDMGRLNTLIGEISSASAEQSHGIEQVSVAVAQMDQMTQRNAGMVQDSAHAAQRLSQQSVRLNQHVVRFVIDGNSAERRSRASSDERDVARFDRAAHLEQTESAWT</sequence>
<feature type="domain" description="HAMP" evidence="12">
    <location>
        <begin position="223"/>
        <end position="264"/>
    </location>
</feature>
<evidence type="ECO:0000313" key="14">
    <source>
        <dbReference type="Proteomes" id="UP000243084"/>
    </source>
</evidence>
<dbReference type="Pfam" id="PF00015">
    <property type="entry name" value="MCPsignal"/>
    <property type="match status" value="1"/>
</dbReference>
<protein>
    <submittedName>
        <fullName evidence="13">Methyl-accepting chemotaxis protein</fullName>
    </submittedName>
</protein>
<organism evidence="13 14">
    <name type="scientific">Geopseudomonas sagittaria</name>
    <dbReference type="NCBI Taxonomy" id="1135990"/>
    <lineage>
        <taxon>Bacteria</taxon>
        <taxon>Pseudomonadati</taxon>
        <taxon>Pseudomonadota</taxon>
        <taxon>Gammaproteobacteria</taxon>
        <taxon>Pseudomonadales</taxon>
        <taxon>Pseudomonadaceae</taxon>
        <taxon>Geopseudomonas</taxon>
    </lineage>
</organism>
<dbReference type="FunFam" id="1.10.287.950:FF:000001">
    <property type="entry name" value="Methyl-accepting chemotaxis sensory transducer"/>
    <property type="match status" value="1"/>
</dbReference>
<name>A0A1I5QFE9_9GAMM</name>
<dbReference type="PROSITE" id="PS50885">
    <property type="entry name" value="HAMP"/>
    <property type="match status" value="1"/>
</dbReference>
<evidence type="ECO:0000256" key="5">
    <source>
        <dbReference type="ARBA" id="ARBA00022989"/>
    </source>
</evidence>
<keyword evidence="3" id="KW-0488">Methylation</keyword>
<dbReference type="Gene3D" id="1.10.287.950">
    <property type="entry name" value="Methyl-accepting chemotaxis protein"/>
    <property type="match status" value="1"/>
</dbReference>
<comment type="similarity">
    <text evidence="8">Belongs to the methyl-accepting chemotaxis (MCP) protein family.</text>
</comment>
<evidence type="ECO:0000256" key="2">
    <source>
        <dbReference type="ARBA" id="ARBA00022475"/>
    </source>
</evidence>
<dbReference type="PRINTS" id="PR00260">
    <property type="entry name" value="CHEMTRNSDUCR"/>
</dbReference>
<evidence type="ECO:0000256" key="6">
    <source>
        <dbReference type="ARBA" id="ARBA00023136"/>
    </source>
</evidence>
<keyword evidence="2" id="KW-1003">Cell membrane</keyword>
<proteinExistence type="inferred from homology"/>
<keyword evidence="6 10" id="KW-0472">Membrane</keyword>
<feature type="domain" description="Methyl-accepting transducer" evidence="11">
    <location>
        <begin position="269"/>
        <end position="498"/>
    </location>
</feature>
<evidence type="ECO:0000259" key="12">
    <source>
        <dbReference type="PROSITE" id="PS50885"/>
    </source>
</evidence>
<dbReference type="OrthoDB" id="2489132at2"/>
<dbReference type="Proteomes" id="UP000243084">
    <property type="component" value="Unassembled WGS sequence"/>
</dbReference>
<dbReference type="SMART" id="SM01049">
    <property type="entry name" value="Cache_2"/>
    <property type="match status" value="1"/>
</dbReference>
<comment type="subcellular location">
    <subcellularLocation>
        <location evidence="1">Cell membrane</location>
        <topology evidence="1">Multi-pass membrane protein</topology>
    </subcellularLocation>
</comment>
<evidence type="ECO:0000256" key="10">
    <source>
        <dbReference type="SAM" id="Phobius"/>
    </source>
</evidence>
<evidence type="ECO:0000313" key="13">
    <source>
        <dbReference type="EMBL" id="SFP44720.1"/>
    </source>
</evidence>
<dbReference type="InterPro" id="IPR004089">
    <property type="entry name" value="MCPsignal_dom"/>
</dbReference>
<feature type="transmembrane region" description="Helical" evidence="10">
    <location>
        <begin position="12"/>
        <end position="31"/>
    </location>
</feature>
<dbReference type="PANTHER" id="PTHR43531">
    <property type="entry name" value="PROTEIN ICFG"/>
    <property type="match status" value="1"/>
</dbReference>
<keyword evidence="7 9" id="KW-0807">Transducer</keyword>
<dbReference type="PROSITE" id="PS50111">
    <property type="entry name" value="CHEMOTAXIS_TRANSDUC_2"/>
    <property type="match status" value="1"/>
</dbReference>
<dbReference type="Pfam" id="PF17200">
    <property type="entry name" value="sCache_2"/>
    <property type="match status" value="1"/>
</dbReference>
<dbReference type="GO" id="GO:0007165">
    <property type="term" value="P:signal transduction"/>
    <property type="evidence" value="ECO:0007669"/>
    <property type="project" value="UniProtKB-KW"/>
</dbReference>
<gene>
    <name evidence="13" type="ORF">SAMN05216229_102329</name>
</gene>
<dbReference type="InterPro" id="IPR051310">
    <property type="entry name" value="MCP_chemotaxis"/>
</dbReference>